<keyword evidence="3" id="KW-1185">Reference proteome</keyword>
<dbReference type="SUPFAM" id="SSF81301">
    <property type="entry name" value="Nucleotidyltransferase"/>
    <property type="match status" value="1"/>
</dbReference>
<dbReference type="KEGG" id="mcos:GM418_08985"/>
<evidence type="ECO:0000313" key="2">
    <source>
        <dbReference type="EMBL" id="QGY43788.1"/>
    </source>
</evidence>
<protein>
    <recommendedName>
        <fullName evidence="1">DUF6036 domain-containing protein</fullName>
    </recommendedName>
</protein>
<evidence type="ECO:0000259" key="1">
    <source>
        <dbReference type="Pfam" id="PF19502"/>
    </source>
</evidence>
<dbReference type="InterPro" id="IPR045792">
    <property type="entry name" value="DUF6036"/>
</dbReference>
<dbReference type="RefSeq" id="WP_158865266.1">
    <property type="nucleotide sequence ID" value="NZ_CP046401.1"/>
</dbReference>
<feature type="domain" description="DUF6036" evidence="1">
    <location>
        <begin position="8"/>
        <end position="148"/>
    </location>
</feature>
<dbReference type="AlphaFoldDB" id="A0A6I6JRU5"/>
<proteinExistence type="predicted"/>
<dbReference type="InterPro" id="IPR043519">
    <property type="entry name" value="NT_sf"/>
</dbReference>
<name>A0A6I6JRU5_9BACT</name>
<gene>
    <name evidence="2" type="ORF">GM418_08985</name>
</gene>
<dbReference type="EMBL" id="CP046401">
    <property type="protein sequence ID" value="QGY43788.1"/>
    <property type="molecule type" value="Genomic_DNA"/>
</dbReference>
<sequence>MLLSFPERVKEFLKNASRNKVRMILVGGGAVNFYGYQRHSADIDFWVDSSGDNFENLLRTLKDMGFSIEQLPEKVKTGEQNISIKISPVFELELITKFDPGRSFEEAYVESQEVDKNGMKYRVLNFDDLIRSKITSERAKDKLDIQELQRIRQNRKKEN</sequence>
<reference evidence="2 3" key="1">
    <citation type="submission" date="2019-11" db="EMBL/GenBank/DDBJ databases">
        <authorList>
            <person name="Zheng R.K."/>
            <person name="Sun C.M."/>
        </authorList>
    </citation>
    <scope>NUCLEOTIDE SEQUENCE [LARGE SCALE GENOMIC DNA]</scope>
    <source>
        <strain evidence="2 3">WC007</strain>
    </source>
</reference>
<organism evidence="2 3">
    <name type="scientific">Maribellus comscasis</name>
    <dbReference type="NCBI Taxonomy" id="2681766"/>
    <lineage>
        <taxon>Bacteria</taxon>
        <taxon>Pseudomonadati</taxon>
        <taxon>Bacteroidota</taxon>
        <taxon>Bacteroidia</taxon>
        <taxon>Marinilabiliales</taxon>
        <taxon>Prolixibacteraceae</taxon>
        <taxon>Maribellus</taxon>
    </lineage>
</organism>
<dbReference type="Gene3D" id="3.30.460.40">
    <property type="match status" value="1"/>
</dbReference>
<dbReference type="Pfam" id="PF19502">
    <property type="entry name" value="DUF6036"/>
    <property type="match status" value="1"/>
</dbReference>
<evidence type="ECO:0000313" key="3">
    <source>
        <dbReference type="Proteomes" id="UP000428260"/>
    </source>
</evidence>
<dbReference type="Proteomes" id="UP000428260">
    <property type="component" value="Chromosome"/>
</dbReference>
<accession>A0A6I6JRU5</accession>